<dbReference type="VEuPathDB" id="VectorBase:LLONM1_004977"/>
<comment type="subcellular location">
    <subcellularLocation>
        <location evidence="1 8">Cell membrane</location>
        <topology evidence="1 8">Multi-pass membrane protein</topology>
    </subcellularLocation>
</comment>
<evidence type="ECO:0000313" key="10">
    <source>
        <dbReference type="Proteomes" id="UP000092461"/>
    </source>
</evidence>
<dbReference type="GO" id="GO:0007165">
    <property type="term" value="P:signal transduction"/>
    <property type="evidence" value="ECO:0007669"/>
    <property type="project" value="UniProtKB-KW"/>
</dbReference>
<reference evidence="9" key="1">
    <citation type="submission" date="2020-05" db="UniProtKB">
        <authorList>
            <consortium name="EnsemblMetazoa"/>
        </authorList>
    </citation>
    <scope>IDENTIFICATION</scope>
    <source>
        <strain evidence="9">Jacobina</strain>
    </source>
</reference>
<feature type="transmembrane region" description="Helical" evidence="8">
    <location>
        <begin position="393"/>
        <end position="413"/>
    </location>
</feature>
<evidence type="ECO:0000256" key="7">
    <source>
        <dbReference type="ARBA" id="ARBA00023224"/>
    </source>
</evidence>
<dbReference type="Proteomes" id="UP000092461">
    <property type="component" value="Unassembled WGS sequence"/>
</dbReference>
<dbReference type="GO" id="GO:0043025">
    <property type="term" value="C:neuronal cell body"/>
    <property type="evidence" value="ECO:0007669"/>
    <property type="project" value="TreeGrafter"/>
</dbReference>
<keyword evidence="6 8" id="KW-0675">Receptor</keyword>
<sequence>MQKENKVAENEEYFPPVFTKSLKLAGFFIFAYNIIAGHIFGILVFRYNPSSGRHTLSQKNTDMVLLCNNLLLPFYPYALSHLNFFSGSIHLKTTAEIVTIIQVLINYWSILLVYIMHIIRTNRLKKLFNENENLHTILLPYFTEDSLKFIWHLILHFYRKSIFIATFGLISGFLFVRETTKMLDTLTIFYASFAFFIPYCIQTVAANFFYLGVLRTELYFKIINQTIEKSSVKVNKIQTKSKFQKMKNFCDESDLLDLLCNCHNRTCKLMKKLNSIYAIQMLIFVIIAFMNSMSQLFYLYVAIRENYRNEIKANWSIYIYSLLYAYFQYMDLFFHAKSAKSAMKESRRTGRLLHKFPTAHVDGRLKKSVDIFSIQIVQNKLDITICGMFPLDYTLIASSLSSILSFLIIMIQFDLAV</sequence>
<protein>
    <recommendedName>
        <fullName evidence="8">Gustatory receptor</fullName>
    </recommendedName>
</protein>
<dbReference type="InterPro" id="IPR013604">
    <property type="entry name" value="7TM_chemorcpt"/>
</dbReference>
<keyword evidence="7 8" id="KW-0807">Transducer</keyword>
<organism evidence="9 10">
    <name type="scientific">Lutzomyia longipalpis</name>
    <name type="common">Sand fly</name>
    <dbReference type="NCBI Taxonomy" id="7200"/>
    <lineage>
        <taxon>Eukaryota</taxon>
        <taxon>Metazoa</taxon>
        <taxon>Ecdysozoa</taxon>
        <taxon>Arthropoda</taxon>
        <taxon>Hexapoda</taxon>
        <taxon>Insecta</taxon>
        <taxon>Pterygota</taxon>
        <taxon>Neoptera</taxon>
        <taxon>Endopterygota</taxon>
        <taxon>Diptera</taxon>
        <taxon>Nematocera</taxon>
        <taxon>Psychodoidea</taxon>
        <taxon>Psychodidae</taxon>
        <taxon>Lutzomyia</taxon>
        <taxon>Lutzomyia</taxon>
    </lineage>
</organism>
<dbReference type="Pfam" id="PF08395">
    <property type="entry name" value="7tm_7"/>
    <property type="match status" value="1"/>
</dbReference>
<feature type="transmembrane region" description="Helical" evidence="8">
    <location>
        <begin position="157"/>
        <end position="176"/>
    </location>
</feature>
<feature type="transmembrane region" description="Helical" evidence="8">
    <location>
        <begin position="315"/>
        <end position="334"/>
    </location>
</feature>
<keyword evidence="3 8" id="KW-0812">Transmembrane</keyword>
<dbReference type="EnsemblMetazoa" id="LLOJ010917-RA">
    <property type="protein sequence ID" value="LLOJ010917-PA"/>
    <property type="gene ID" value="LLOJ010917"/>
</dbReference>
<dbReference type="GO" id="GO:0005886">
    <property type="term" value="C:plasma membrane"/>
    <property type="evidence" value="ECO:0007669"/>
    <property type="project" value="UniProtKB-SubCell"/>
</dbReference>
<keyword evidence="10" id="KW-1185">Reference proteome</keyword>
<keyword evidence="2 8" id="KW-1003">Cell membrane</keyword>
<keyword evidence="5 8" id="KW-0472">Membrane</keyword>
<feature type="transmembrane region" description="Helical" evidence="8">
    <location>
        <begin position="24"/>
        <end position="45"/>
    </location>
</feature>
<dbReference type="PANTHER" id="PTHR21143">
    <property type="entry name" value="INVERTEBRATE GUSTATORY RECEPTOR"/>
    <property type="match status" value="1"/>
</dbReference>
<feature type="transmembrane region" description="Helical" evidence="8">
    <location>
        <begin position="97"/>
        <end position="119"/>
    </location>
</feature>
<evidence type="ECO:0000256" key="1">
    <source>
        <dbReference type="ARBA" id="ARBA00004651"/>
    </source>
</evidence>
<feature type="transmembrane region" description="Helical" evidence="8">
    <location>
        <begin position="188"/>
        <end position="211"/>
    </location>
</feature>
<dbReference type="GO" id="GO:0007635">
    <property type="term" value="P:chemosensory behavior"/>
    <property type="evidence" value="ECO:0007669"/>
    <property type="project" value="TreeGrafter"/>
</dbReference>
<evidence type="ECO:0000313" key="9">
    <source>
        <dbReference type="EnsemblMetazoa" id="LLOJ010917-PA"/>
    </source>
</evidence>
<feature type="transmembrane region" description="Helical" evidence="8">
    <location>
        <begin position="66"/>
        <end position="85"/>
    </location>
</feature>
<comment type="function">
    <text evidence="8">Gustatory receptor which mediates acceptance or avoidance behavior, depending on its substrates.</text>
</comment>
<dbReference type="GO" id="GO:0008049">
    <property type="term" value="P:male courtship behavior"/>
    <property type="evidence" value="ECO:0007669"/>
    <property type="project" value="TreeGrafter"/>
</dbReference>
<comment type="caution">
    <text evidence="8">Lacks conserved residue(s) required for the propagation of feature annotation.</text>
</comment>
<dbReference type="AlphaFoldDB" id="A0A3F2ZDD5"/>
<name>A0A3F2ZDD5_LUTLO</name>
<accession>A0A3F2ZDD5</accession>
<evidence type="ECO:0000256" key="8">
    <source>
        <dbReference type="RuleBase" id="RU363108"/>
    </source>
</evidence>
<keyword evidence="4 8" id="KW-1133">Transmembrane helix</keyword>
<comment type="similarity">
    <text evidence="8">Belongs to the insect chemoreceptor superfamily. Gustatory receptor (GR) family.</text>
</comment>
<proteinExistence type="inferred from homology"/>
<evidence type="ECO:0000256" key="6">
    <source>
        <dbReference type="ARBA" id="ARBA00023170"/>
    </source>
</evidence>
<feature type="transmembrane region" description="Helical" evidence="8">
    <location>
        <begin position="278"/>
        <end position="303"/>
    </location>
</feature>
<dbReference type="EMBL" id="AJWK01012478">
    <property type="status" value="NOT_ANNOTATED_CDS"/>
    <property type="molecule type" value="Genomic_DNA"/>
</dbReference>
<evidence type="ECO:0000256" key="5">
    <source>
        <dbReference type="ARBA" id="ARBA00023136"/>
    </source>
</evidence>
<evidence type="ECO:0000256" key="4">
    <source>
        <dbReference type="ARBA" id="ARBA00022989"/>
    </source>
</evidence>
<dbReference type="VEuPathDB" id="VectorBase:LLOJ010917"/>
<evidence type="ECO:0000256" key="3">
    <source>
        <dbReference type="ARBA" id="ARBA00022692"/>
    </source>
</evidence>
<evidence type="ECO:0000256" key="2">
    <source>
        <dbReference type="ARBA" id="ARBA00022475"/>
    </source>
</evidence>
<dbReference type="PANTHER" id="PTHR21143:SF133">
    <property type="entry name" value="GUSTATORY AND PHEROMONE RECEPTOR 32A-RELATED"/>
    <property type="match status" value="1"/>
</dbReference>
<dbReference type="GO" id="GO:0050909">
    <property type="term" value="P:sensory perception of taste"/>
    <property type="evidence" value="ECO:0007669"/>
    <property type="project" value="InterPro"/>
</dbReference>
<dbReference type="GO" id="GO:0030424">
    <property type="term" value="C:axon"/>
    <property type="evidence" value="ECO:0007669"/>
    <property type="project" value="TreeGrafter"/>
</dbReference>
<dbReference type="GO" id="GO:0030425">
    <property type="term" value="C:dendrite"/>
    <property type="evidence" value="ECO:0007669"/>
    <property type="project" value="TreeGrafter"/>
</dbReference>